<gene>
    <name evidence="1" type="ORF">NP493_3438g00002</name>
</gene>
<dbReference type="Proteomes" id="UP001209878">
    <property type="component" value="Unassembled WGS sequence"/>
</dbReference>
<protein>
    <submittedName>
        <fullName evidence="1">Uncharacterized protein</fullName>
    </submittedName>
</protein>
<sequence length="42" mass="5004">MERCVISIRQWMKTNMLKLNDDKTEILIIRQKSAPNTIFPKV</sequence>
<dbReference type="EMBL" id="JAODUO010003439">
    <property type="protein sequence ID" value="KAK2147441.1"/>
    <property type="molecule type" value="Genomic_DNA"/>
</dbReference>
<accession>A0AAD9J7H8</accession>
<dbReference type="AlphaFoldDB" id="A0AAD9J7H8"/>
<evidence type="ECO:0000313" key="1">
    <source>
        <dbReference type="EMBL" id="KAK2147441.1"/>
    </source>
</evidence>
<name>A0AAD9J7H8_RIDPI</name>
<keyword evidence="2" id="KW-1185">Reference proteome</keyword>
<organism evidence="1 2">
    <name type="scientific">Ridgeia piscesae</name>
    <name type="common">Tubeworm</name>
    <dbReference type="NCBI Taxonomy" id="27915"/>
    <lineage>
        <taxon>Eukaryota</taxon>
        <taxon>Metazoa</taxon>
        <taxon>Spiralia</taxon>
        <taxon>Lophotrochozoa</taxon>
        <taxon>Annelida</taxon>
        <taxon>Polychaeta</taxon>
        <taxon>Sedentaria</taxon>
        <taxon>Canalipalpata</taxon>
        <taxon>Sabellida</taxon>
        <taxon>Siboglinidae</taxon>
        <taxon>Ridgeia</taxon>
    </lineage>
</organism>
<comment type="caution">
    <text evidence="1">The sequence shown here is derived from an EMBL/GenBank/DDBJ whole genome shotgun (WGS) entry which is preliminary data.</text>
</comment>
<proteinExistence type="predicted"/>
<reference evidence="1" key="1">
    <citation type="journal article" date="2023" name="Mol. Biol. Evol.">
        <title>Third-Generation Sequencing Reveals the Adaptive Role of the Epigenome in Three Deep-Sea Polychaetes.</title>
        <authorList>
            <person name="Perez M."/>
            <person name="Aroh O."/>
            <person name="Sun Y."/>
            <person name="Lan Y."/>
            <person name="Juniper S.K."/>
            <person name="Young C.R."/>
            <person name="Angers B."/>
            <person name="Qian P.Y."/>
        </authorList>
    </citation>
    <scope>NUCLEOTIDE SEQUENCE</scope>
    <source>
        <strain evidence="1">R07B-5</strain>
    </source>
</reference>
<evidence type="ECO:0000313" key="2">
    <source>
        <dbReference type="Proteomes" id="UP001209878"/>
    </source>
</evidence>